<dbReference type="InterPro" id="IPR000719">
    <property type="entry name" value="Prot_kinase_dom"/>
</dbReference>
<organism evidence="4 5">
    <name type="scientific">Triticum turgidum subsp. durum</name>
    <name type="common">Durum wheat</name>
    <name type="synonym">Triticum durum</name>
    <dbReference type="NCBI Taxonomy" id="4567"/>
    <lineage>
        <taxon>Eukaryota</taxon>
        <taxon>Viridiplantae</taxon>
        <taxon>Streptophyta</taxon>
        <taxon>Embryophyta</taxon>
        <taxon>Tracheophyta</taxon>
        <taxon>Spermatophyta</taxon>
        <taxon>Magnoliopsida</taxon>
        <taxon>Liliopsida</taxon>
        <taxon>Poales</taxon>
        <taxon>Poaceae</taxon>
        <taxon>BOP clade</taxon>
        <taxon>Pooideae</taxon>
        <taxon>Triticodae</taxon>
        <taxon>Triticeae</taxon>
        <taxon>Triticinae</taxon>
        <taxon>Triticum</taxon>
    </lineage>
</organism>
<evidence type="ECO:0000313" key="5">
    <source>
        <dbReference type="Proteomes" id="UP000324705"/>
    </source>
</evidence>
<evidence type="ECO:0000256" key="1">
    <source>
        <dbReference type="SAM" id="MobiDB-lite"/>
    </source>
</evidence>
<dbReference type="PANTHER" id="PTHR46146:SF19">
    <property type="entry name" value="PROTEIN KINASE DOMAIN-CONTAINING PROTEIN"/>
    <property type="match status" value="1"/>
</dbReference>
<dbReference type="Gene3D" id="1.10.510.10">
    <property type="entry name" value="Transferase(Phosphotransferase) domain 1"/>
    <property type="match status" value="1"/>
</dbReference>
<sequence length="473" mass="53276">MAMWTVLGDVATVAQLVGADVVGLISRITQAAETARQNRRDCRQLARRVLIISRLLPLVEDPEAARPMAGLGDTLKEAHELLMSCQRRSAAYHFFMAGRKAVRFREMQNKIDFYLLLFPVTSHIGIARRLDRIYKLLDSAGAGGEASTLSESSQLHLQESTVVAQEVVPYETHEFTFAEIVAATDYFGPHTVIESARSVYKGRLRDGRVVAVKRITDRQSDSTKRKFHSELDILPQLRHKHIVRLLGSCVTATKDKRLLTNPQQKKKRLLSWWRKEQQEPEWLTVYEYTENGTLFHHLHPDQGSSELSSVTVPWKTRIDVLLGVSRAIEHMHCHANPPIIHRDINTQNILLDANWVPHVSGFGLSLVCDKAMSEEFEMTCPVVGTIGYIDPEYMTRGHVKLTSDVYALGIMMLEVLTGRKVIQEDEQGAIYLKSFAVPVIEAGNIRGLLDTRPVPEPTPGQLRALEHVAQTAR</sequence>
<keyword evidence="5" id="KW-1185">Reference proteome</keyword>
<dbReference type="PROSITE" id="PS50011">
    <property type="entry name" value="PROTEIN_KINASE_DOM"/>
    <property type="match status" value="1"/>
</dbReference>
<keyword evidence="2" id="KW-0732">Signal</keyword>
<evidence type="ECO:0000256" key="2">
    <source>
        <dbReference type="SAM" id="SignalP"/>
    </source>
</evidence>
<dbReference type="Pfam" id="PF19584">
    <property type="entry name" value="MCAfunc"/>
    <property type="match status" value="1"/>
</dbReference>
<evidence type="ECO:0000259" key="3">
    <source>
        <dbReference type="PROSITE" id="PS50011"/>
    </source>
</evidence>
<dbReference type="OMA" id="HIDITGR"/>
<name>A0A9R1S9N4_TRITD</name>
<dbReference type="Gene3D" id="1.20.930.20">
    <property type="entry name" value="Adaptor protein Cbl, N-terminal domain"/>
    <property type="match status" value="1"/>
</dbReference>
<dbReference type="CDD" id="cd21037">
    <property type="entry name" value="MLKL_NTD"/>
    <property type="match status" value="1"/>
</dbReference>
<accession>A0A9R1S9N4</accession>
<protein>
    <recommendedName>
        <fullName evidence="3">Protein kinase domain-containing protein</fullName>
    </recommendedName>
</protein>
<evidence type="ECO:0000313" key="4">
    <source>
        <dbReference type="EMBL" id="VAH85402.1"/>
    </source>
</evidence>
<dbReference type="AlphaFoldDB" id="A0A9R1S9N4"/>
<dbReference type="Proteomes" id="UP000324705">
    <property type="component" value="Chromosome 3B"/>
</dbReference>
<dbReference type="InterPro" id="IPR059179">
    <property type="entry name" value="MLKL-like_MCAfunc"/>
</dbReference>
<dbReference type="GO" id="GO:0007166">
    <property type="term" value="P:cell surface receptor signaling pathway"/>
    <property type="evidence" value="ECO:0007669"/>
    <property type="project" value="InterPro"/>
</dbReference>
<feature type="chain" id="PRO_5040265926" description="Protein kinase domain-containing protein" evidence="2">
    <location>
        <begin position="20"/>
        <end position="473"/>
    </location>
</feature>
<feature type="domain" description="Protein kinase" evidence="3">
    <location>
        <begin position="134"/>
        <end position="473"/>
    </location>
</feature>
<dbReference type="Pfam" id="PF00069">
    <property type="entry name" value="Pkinase"/>
    <property type="match status" value="1"/>
</dbReference>
<dbReference type="PANTHER" id="PTHR46146">
    <property type="entry name" value="SERINE/THREONINE-PROTEIN KINASE-LIKE PROTEIN CCR4"/>
    <property type="match status" value="1"/>
</dbReference>
<proteinExistence type="predicted"/>
<reference evidence="4 5" key="1">
    <citation type="submission" date="2017-09" db="EMBL/GenBank/DDBJ databases">
        <authorList>
            <consortium name="International Durum Wheat Genome Sequencing Consortium (IDWGSC)"/>
            <person name="Milanesi L."/>
        </authorList>
    </citation>
    <scope>NUCLEOTIDE SEQUENCE [LARGE SCALE GENOMIC DNA]</scope>
    <source>
        <strain evidence="5">cv. Svevo</strain>
    </source>
</reference>
<dbReference type="GO" id="GO:0005524">
    <property type="term" value="F:ATP binding"/>
    <property type="evidence" value="ECO:0007669"/>
    <property type="project" value="InterPro"/>
</dbReference>
<dbReference type="GO" id="GO:0004672">
    <property type="term" value="F:protein kinase activity"/>
    <property type="evidence" value="ECO:0007669"/>
    <property type="project" value="InterPro"/>
</dbReference>
<dbReference type="InterPro" id="IPR036537">
    <property type="entry name" value="Adaptor_Cbl_N_dom_sf"/>
</dbReference>
<feature type="signal peptide" evidence="2">
    <location>
        <begin position="1"/>
        <end position="19"/>
    </location>
</feature>
<dbReference type="Gramene" id="TRITD3Bv1G264170.2">
    <property type="protein sequence ID" value="TRITD3Bv1G264170.2"/>
    <property type="gene ID" value="TRITD3Bv1G264170"/>
</dbReference>
<feature type="region of interest" description="Disordered" evidence="1">
    <location>
        <begin position="452"/>
        <end position="473"/>
    </location>
</feature>
<dbReference type="SUPFAM" id="SSF56112">
    <property type="entry name" value="Protein kinase-like (PK-like)"/>
    <property type="match status" value="1"/>
</dbReference>
<dbReference type="InterPro" id="IPR045766">
    <property type="entry name" value="MCAfunc"/>
</dbReference>
<dbReference type="EMBL" id="LT934116">
    <property type="protein sequence ID" value="VAH85402.1"/>
    <property type="molecule type" value="Genomic_DNA"/>
</dbReference>
<gene>
    <name evidence="4" type="ORF">TRITD_3Bv1G264170</name>
</gene>
<dbReference type="Gene3D" id="3.30.200.20">
    <property type="entry name" value="Phosphorylase Kinase, domain 1"/>
    <property type="match status" value="1"/>
</dbReference>
<dbReference type="InterPro" id="IPR011009">
    <property type="entry name" value="Kinase-like_dom_sf"/>
</dbReference>